<dbReference type="Gene3D" id="3.60.10.10">
    <property type="entry name" value="Endonuclease/exonuclease/phosphatase"/>
    <property type="match status" value="1"/>
</dbReference>
<dbReference type="CDD" id="cd01650">
    <property type="entry name" value="RT_nLTR_like"/>
    <property type="match status" value="1"/>
</dbReference>
<feature type="domain" description="Reverse transcriptase" evidence="1">
    <location>
        <begin position="360"/>
        <end position="635"/>
    </location>
</feature>
<dbReference type="InterPro" id="IPR043502">
    <property type="entry name" value="DNA/RNA_pol_sf"/>
</dbReference>
<organism evidence="2 3">
    <name type="scientific">Podarcis muralis</name>
    <name type="common">Wall lizard</name>
    <name type="synonym">Lacerta muralis</name>
    <dbReference type="NCBI Taxonomy" id="64176"/>
    <lineage>
        <taxon>Eukaryota</taxon>
        <taxon>Metazoa</taxon>
        <taxon>Chordata</taxon>
        <taxon>Craniata</taxon>
        <taxon>Vertebrata</taxon>
        <taxon>Euteleostomi</taxon>
        <taxon>Lepidosauria</taxon>
        <taxon>Squamata</taxon>
        <taxon>Bifurcata</taxon>
        <taxon>Unidentata</taxon>
        <taxon>Episquamata</taxon>
        <taxon>Laterata</taxon>
        <taxon>Lacertibaenia</taxon>
        <taxon>Lacertidae</taxon>
        <taxon>Podarcis</taxon>
    </lineage>
</organism>
<reference evidence="2 3" key="1">
    <citation type="journal article" date="2019" name="Proc. Natl. Acad. Sci. U.S.A.">
        <title>Regulatory changes in pterin and carotenoid genes underlie balanced color polymorphisms in the wall lizard.</title>
        <authorList>
            <person name="Andrade P."/>
            <person name="Pinho C."/>
            <person name="Perez I de Lanuza G."/>
            <person name="Afonso S."/>
            <person name="Brejcha J."/>
            <person name="Rubin C.J."/>
            <person name="Wallerman O."/>
            <person name="Pereira P."/>
            <person name="Sabatino S.J."/>
            <person name="Bellati A."/>
            <person name="Pellitteri-Rosa D."/>
            <person name="Bosakova Z."/>
            <person name="Bunikis I."/>
            <person name="Carretero M.A."/>
            <person name="Feiner N."/>
            <person name="Marsik P."/>
            <person name="Pauperio F."/>
            <person name="Salvi D."/>
            <person name="Soler L."/>
            <person name="While G.M."/>
            <person name="Uller T."/>
            <person name="Font E."/>
            <person name="Andersson L."/>
            <person name="Carneiro M."/>
        </authorList>
    </citation>
    <scope>NUCLEOTIDE SEQUENCE</scope>
</reference>
<dbReference type="PROSITE" id="PS50878">
    <property type="entry name" value="RT_POL"/>
    <property type="match status" value="1"/>
</dbReference>
<dbReference type="PANTHER" id="PTHR47027:SF30">
    <property type="entry name" value="THAP-TYPE DOMAIN-CONTAINING PROTEIN"/>
    <property type="match status" value="1"/>
</dbReference>
<dbReference type="Proteomes" id="UP000472272">
    <property type="component" value="Chromosome 4"/>
</dbReference>
<keyword evidence="3" id="KW-1185">Reference proteome</keyword>
<proteinExistence type="predicted"/>
<dbReference type="SUPFAM" id="SSF56672">
    <property type="entry name" value="DNA/RNA polymerases"/>
    <property type="match status" value="1"/>
</dbReference>
<evidence type="ECO:0000313" key="3">
    <source>
        <dbReference type="Proteomes" id="UP000472272"/>
    </source>
</evidence>
<dbReference type="InterPro" id="IPR036691">
    <property type="entry name" value="Endo/exonu/phosph_ase_sf"/>
</dbReference>
<dbReference type="Ensembl" id="ENSPMRT00000006234.1">
    <property type="protein sequence ID" value="ENSPMRP00000005859.1"/>
    <property type="gene ID" value="ENSPMRG00000003977.1"/>
</dbReference>
<dbReference type="Pfam" id="PF00078">
    <property type="entry name" value="RVT_1"/>
    <property type="match status" value="1"/>
</dbReference>
<sequence>MDPEEQTDIGATRLSKDSRSNFPGLCLVQAARRRELLILNGNIEGDRPGEYTHFSKAGGSVIDYILISRFAHSFIRKFQVGHNTLSDHLPLILELAGRPFDYSIAEPQYIPSVNLDIPAPKRLKWSPILNENLTLLLQSVELKLIRSAIVSGNSVAAIMERFKLLLERLKPHLTTVIHSSATKRAKDGASWFDLECRQTRRQMRTAYRRYRKSGTALLLNAYIYLRRSYKQLLRRKKLEAERAAWHRLVKASHEKDTTCFWRTISGLLDQERTNSICTVEPMEWLRHFQSLFYDQEAQHYKLCIQLEDLPHWPAVTAKEVENLIAQLKNNKAPGNDYIPAELLKSNIGWWAPLLASLFSWIDSTGLLPDGWTEAIIIPIYKKGPMTDPASYRPISLLPIPSKLYAKHLYTKLTSWLETEAILAEEQAGFRQGRSTIDHCFTLAYLIDKYAKKSRGVLYAAFIDLKAAFDSIPRVRLWDKLSTSSIDKRLLFLISCLYKDTVLHVRTSLNGHLIGPVPVSKGVKQGCILAPVLFNIYINDMVNCLSSPDFHAPKLADKAISVLLYADDAILLSRTRIGLNRLIGEFSAYCRREQLAINYQKTKIMVFARNHRQYSWRMDNQTIEQVKAFKYLGIVFQSTGSWDVHQKCAKEKAAQSIKMLSRFFYTKGGRYIPAALEVFQAKPLAQLLYGAQIWTGNHCSSLETVQSKFLRQILGVPSCVPNAALRLEACLPSVETRTWQRTFNYWLRLNLNPPGLLPLVMQDPHKSKWFKTVHQKLLTCGLHSQSLLSMGLIKAKSLIGQRLKDIERQNNLTILKKLCPWYTYFPPSHFDSPASYLSKLTIPKYRRAFTLARWDVLPSAVLEGRYQKTPFEKRLCPCGDGNTETVSHVLLSCPLYKDLRNEIITPLILSNPGRSPDITLYFLLSDTDSQITEKVARYIERAAKLRATI</sequence>
<evidence type="ECO:0000313" key="2">
    <source>
        <dbReference type="Ensembl" id="ENSPMRP00000005859.1"/>
    </source>
</evidence>
<reference evidence="2" key="3">
    <citation type="submission" date="2025-09" db="UniProtKB">
        <authorList>
            <consortium name="Ensembl"/>
        </authorList>
    </citation>
    <scope>IDENTIFICATION</scope>
</reference>
<dbReference type="OMA" id="ARIPKQW"/>
<accession>A0A670I1Z6</accession>
<dbReference type="GeneTree" id="ENSGT01060000248530"/>
<reference evidence="2" key="2">
    <citation type="submission" date="2025-08" db="UniProtKB">
        <authorList>
            <consortium name="Ensembl"/>
        </authorList>
    </citation>
    <scope>IDENTIFICATION</scope>
</reference>
<evidence type="ECO:0000259" key="1">
    <source>
        <dbReference type="PROSITE" id="PS50878"/>
    </source>
</evidence>
<protein>
    <recommendedName>
        <fullName evidence="1">Reverse transcriptase domain-containing protein</fullName>
    </recommendedName>
</protein>
<dbReference type="InterPro" id="IPR000477">
    <property type="entry name" value="RT_dom"/>
</dbReference>
<name>A0A670I1Z6_PODMU</name>
<dbReference type="PANTHER" id="PTHR47027">
    <property type="entry name" value="REVERSE TRANSCRIPTASE DOMAIN-CONTAINING PROTEIN"/>
    <property type="match status" value="1"/>
</dbReference>
<dbReference type="AlphaFoldDB" id="A0A670I1Z6"/>
<dbReference type="SUPFAM" id="SSF56219">
    <property type="entry name" value="DNase I-like"/>
    <property type="match status" value="1"/>
</dbReference>